<evidence type="ECO:0000313" key="11">
    <source>
        <dbReference type="RefSeq" id="XP_012928458.2"/>
    </source>
</evidence>
<feature type="disulfide bond" evidence="7">
    <location>
        <begin position="237"/>
        <end position="295"/>
    </location>
</feature>
<dbReference type="InterPro" id="IPR008139">
    <property type="entry name" value="SaposinB_dom"/>
</dbReference>
<dbReference type="GeneID" id="106009578"/>
<feature type="disulfide bond" evidence="7">
    <location>
        <begin position="342"/>
        <end position="414"/>
    </location>
</feature>
<evidence type="ECO:0000313" key="10">
    <source>
        <dbReference type="Proteomes" id="UP000694906"/>
    </source>
</evidence>
<dbReference type="SMART" id="SM00162">
    <property type="entry name" value="SAPA"/>
    <property type="match status" value="2"/>
</dbReference>
<keyword evidence="5 7" id="KW-1015">Disulfide bond</keyword>
<evidence type="ECO:0000256" key="2">
    <source>
        <dbReference type="ARBA" id="ARBA00022525"/>
    </source>
</evidence>
<evidence type="ECO:0000256" key="6">
    <source>
        <dbReference type="ARBA" id="ARBA00023180"/>
    </source>
</evidence>
<accession>A0AAX6QV24</accession>
<dbReference type="CTD" id="768239"/>
<dbReference type="PROSITE" id="PS51110">
    <property type="entry name" value="SAP_A"/>
    <property type="match status" value="2"/>
</dbReference>
<dbReference type="GO" id="GO:0006665">
    <property type="term" value="P:sphingolipid metabolic process"/>
    <property type="evidence" value="ECO:0007669"/>
    <property type="project" value="InterPro"/>
</dbReference>
<dbReference type="InterPro" id="IPR007856">
    <property type="entry name" value="SapB_1"/>
</dbReference>
<dbReference type="KEGG" id="hgl:106009578"/>
<feature type="domain" description="Saposin A-type" evidence="9">
    <location>
        <begin position="65"/>
        <end position="105"/>
    </location>
</feature>
<dbReference type="GO" id="GO:0007193">
    <property type="term" value="P:adenylate cyclase-inhibiting G protein-coupled receptor signaling pathway"/>
    <property type="evidence" value="ECO:0007669"/>
    <property type="project" value="TreeGrafter"/>
</dbReference>
<dbReference type="Pfam" id="PF05184">
    <property type="entry name" value="SapB_1"/>
    <property type="match status" value="1"/>
</dbReference>
<dbReference type="PROSITE" id="PS50015">
    <property type="entry name" value="SAP_B"/>
    <property type="match status" value="3"/>
</dbReference>
<feature type="disulfide bond" evidence="7">
    <location>
        <begin position="113"/>
        <end position="180"/>
    </location>
</feature>
<organism evidence="10 11">
    <name type="scientific">Heterocephalus glaber</name>
    <name type="common">Naked mole rat</name>
    <dbReference type="NCBI Taxonomy" id="10181"/>
    <lineage>
        <taxon>Eukaryota</taxon>
        <taxon>Metazoa</taxon>
        <taxon>Chordata</taxon>
        <taxon>Craniata</taxon>
        <taxon>Vertebrata</taxon>
        <taxon>Euteleostomi</taxon>
        <taxon>Mammalia</taxon>
        <taxon>Eutheria</taxon>
        <taxon>Euarchontoglires</taxon>
        <taxon>Glires</taxon>
        <taxon>Rodentia</taxon>
        <taxon>Hystricomorpha</taxon>
        <taxon>Bathyergidae</taxon>
        <taxon>Heterocephalus</taxon>
    </lineage>
</organism>
<feature type="disulfide bond" evidence="7">
    <location>
        <begin position="452"/>
        <end position="516"/>
    </location>
</feature>
<dbReference type="PRINTS" id="PR01797">
    <property type="entry name" value="SAPOSIN"/>
</dbReference>
<feature type="disulfide bond" evidence="7">
    <location>
        <begin position="345"/>
        <end position="408"/>
    </location>
</feature>
<dbReference type="InterPro" id="IPR003119">
    <property type="entry name" value="SAP_A"/>
</dbReference>
<feature type="domain" description="Saposin B-type" evidence="8">
    <location>
        <begin position="445"/>
        <end position="526"/>
    </location>
</feature>
<dbReference type="PANTHER" id="PTHR11480">
    <property type="entry name" value="SAPOSIN-RELATED"/>
    <property type="match status" value="1"/>
</dbReference>
<keyword evidence="4" id="KW-0677">Repeat</keyword>
<dbReference type="InterPro" id="IPR008373">
    <property type="entry name" value="Saposin"/>
</dbReference>
<evidence type="ECO:0000259" key="9">
    <source>
        <dbReference type="PROSITE" id="PS51110"/>
    </source>
</evidence>
<dbReference type="GO" id="GO:0005764">
    <property type="term" value="C:lysosome"/>
    <property type="evidence" value="ECO:0007669"/>
    <property type="project" value="InterPro"/>
</dbReference>
<reference evidence="11" key="1">
    <citation type="submission" date="2025-08" db="UniProtKB">
        <authorList>
            <consortium name="RefSeq"/>
        </authorList>
    </citation>
    <scope>IDENTIFICATION</scope>
</reference>
<dbReference type="RefSeq" id="XP_012928458.2">
    <property type="nucleotide sequence ID" value="XM_013073004.2"/>
</dbReference>
<feature type="domain" description="Saposin B-type" evidence="8">
    <location>
        <begin position="106"/>
        <end position="190"/>
    </location>
</feature>
<keyword evidence="10" id="KW-1185">Reference proteome</keyword>
<dbReference type="PANTHER" id="PTHR11480:SF39">
    <property type="entry name" value="PROACTIVATOR POLYPEPTIDE-LIKE 1"/>
    <property type="match status" value="1"/>
</dbReference>
<evidence type="ECO:0000259" key="8">
    <source>
        <dbReference type="PROSITE" id="PS50015"/>
    </source>
</evidence>
<evidence type="ECO:0000256" key="5">
    <source>
        <dbReference type="ARBA" id="ARBA00023157"/>
    </source>
</evidence>
<sequence>MRRVVGVARRRSTRPHLLGAWQRAGFIAAAGQSGHWNGKSLGGMLLELLLLPSLLGAATGGPILGTLGPPDCARGSEVWCQDLQAAVKCGAVQHCREAIWSKPTAQSLHCEVCQDTVAAADSGLNPDATEAGILTSLTKTCEWLSSRESSARCRQMVAAHSPALLHMLLRAPGSAPAQVCSALTLCEPQQRLLAAPGGLLTQEDALEVVTPLLANRALTFHPPGPVPAPEDALCQSCVQLISRLQGADLTLAEVNTREQCGSLEPSLALLCKNYIRQLFVPAEQTLRVLPPWEVCGKGGFCEELRGPAQLPVQVAAVDRVPSLELELPKMTSEVQMKSGLTCEVCLGVIKEMDQWLLSNGTEVFISHSLERVCAIMPPSIVQQCITMVDTYSPALVELVTKITPEKVCQTIRLCSRHRRARSISRGPLVNTAPPPPPVLLDEENQGSFCSSCKRLFYLSSENLELKSTKRDILMAFKGGCSILPLPYRIQCNHFVTQYEPVFIQSVKEMIDPLAVCKKMGACHAPKTPLLGTDQCVLGPSFWCRSREAAELCNAVEHCQRQLWRERHFHARLHA</sequence>
<feature type="disulfide bond" evidence="7">
    <location>
        <begin position="480"/>
        <end position="491"/>
    </location>
</feature>
<dbReference type="PIRSF" id="PIRSF002431">
    <property type="entry name" value="Saposin"/>
    <property type="match status" value="1"/>
</dbReference>
<dbReference type="Gene3D" id="1.10.225.10">
    <property type="entry name" value="Saposin-like"/>
    <property type="match status" value="3"/>
</dbReference>
<evidence type="ECO:0000256" key="7">
    <source>
        <dbReference type="PIRSR" id="PIRSR002431-1"/>
    </source>
</evidence>
<evidence type="ECO:0000256" key="1">
    <source>
        <dbReference type="ARBA" id="ARBA00004613"/>
    </source>
</evidence>
<evidence type="ECO:0000256" key="4">
    <source>
        <dbReference type="ARBA" id="ARBA00022737"/>
    </source>
</evidence>
<feature type="disulfide bond" evidence="7">
    <location>
        <begin position="260"/>
        <end position="271"/>
    </location>
</feature>
<dbReference type="GO" id="GO:0019216">
    <property type="term" value="P:regulation of lipid metabolic process"/>
    <property type="evidence" value="ECO:0007669"/>
    <property type="project" value="TreeGrafter"/>
</dbReference>
<feature type="disulfide bond" evidence="7">
    <location>
        <begin position="449"/>
        <end position="522"/>
    </location>
</feature>
<feature type="disulfide bond" evidence="7">
    <location>
        <begin position="373"/>
        <end position="384"/>
    </location>
</feature>
<dbReference type="Proteomes" id="UP000694906">
    <property type="component" value="Unplaced"/>
</dbReference>
<dbReference type="GO" id="GO:0060736">
    <property type="term" value="P:prostate gland growth"/>
    <property type="evidence" value="ECO:0007669"/>
    <property type="project" value="TreeGrafter"/>
</dbReference>
<dbReference type="GO" id="GO:0060742">
    <property type="term" value="P:epithelial cell differentiation involved in prostate gland development"/>
    <property type="evidence" value="ECO:0007669"/>
    <property type="project" value="TreeGrafter"/>
</dbReference>
<keyword evidence="6" id="KW-0325">Glycoprotein</keyword>
<protein>
    <submittedName>
        <fullName evidence="11">Proactivator polypeptide-like 1</fullName>
    </submittedName>
</protein>
<comment type="subcellular location">
    <subcellularLocation>
        <location evidence="1">Secreted</location>
    </subcellularLocation>
</comment>
<dbReference type="InterPro" id="IPR051428">
    <property type="entry name" value="Sphingo_Act-Surfact_Prot"/>
</dbReference>
<keyword evidence="3" id="KW-0732">Signal</keyword>
<dbReference type="InterPro" id="IPR008138">
    <property type="entry name" value="SapB_2"/>
</dbReference>
<name>A0AAX6QV24_HETGA</name>
<dbReference type="InterPro" id="IPR011001">
    <property type="entry name" value="Saposin-like"/>
</dbReference>
<proteinExistence type="predicted"/>
<dbReference type="Pfam" id="PF03489">
    <property type="entry name" value="SapB_2"/>
    <property type="match status" value="2"/>
</dbReference>
<dbReference type="SMART" id="SM00741">
    <property type="entry name" value="SapB"/>
    <property type="match status" value="4"/>
</dbReference>
<feature type="disulfide bond" evidence="7">
    <location>
        <begin position="234"/>
        <end position="301"/>
    </location>
</feature>
<feature type="disulfide bond" evidence="7">
    <location>
        <begin position="110"/>
        <end position="186"/>
    </location>
</feature>
<dbReference type="SUPFAM" id="SSF47862">
    <property type="entry name" value="Saposin"/>
    <property type="match status" value="4"/>
</dbReference>
<keyword evidence="2" id="KW-0964">Secreted</keyword>
<feature type="domain" description="Saposin A-type" evidence="9">
    <location>
        <begin position="528"/>
        <end position="568"/>
    </location>
</feature>
<gene>
    <name evidence="11" type="primary">Psapl1</name>
</gene>
<dbReference type="GO" id="GO:0016020">
    <property type="term" value="C:membrane"/>
    <property type="evidence" value="ECO:0007669"/>
    <property type="project" value="GOC"/>
</dbReference>
<evidence type="ECO:0000256" key="3">
    <source>
        <dbReference type="ARBA" id="ARBA00022729"/>
    </source>
</evidence>
<feature type="disulfide bond" evidence="7">
    <location>
        <begin position="141"/>
        <end position="153"/>
    </location>
</feature>
<dbReference type="AlphaFoldDB" id="A0AAX6QV24"/>
<feature type="domain" description="Saposin B-type" evidence="8">
    <location>
        <begin position="338"/>
        <end position="418"/>
    </location>
</feature>
<dbReference type="Pfam" id="PF02199">
    <property type="entry name" value="SapA"/>
    <property type="match status" value="2"/>
</dbReference>
<dbReference type="GO" id="GO:0005576">
    <property type="term" value="C:extracellular region"/>
    <property type="evidence" value="ECO:0007669"/>
    <property type="project" value="UniProtKB-SubCell"/>
</dbReference>
<dbReference type="InterPro" id="IPR021165">
    <property type="entry name" value="Saposin_chordata"/>
</dbReference>
<dbReference type="FunFam" id="1.10.225.10:FF:000002">
    <property type="entry name" value="prosaposin isoform X2"/>
    <property type="match status" value="3"/>
</dbReference>